<dbReference type="EMBL" id="JAKLTR010000022">
    <property type="protein sequence ID" value="MCG2617537.1"/>
    <property type="molecule type" value="Genomic_DNA"/>
</dbReference>
<organism evidence="2 3">
    <name type="scientific">Terrimonas ginsenosidimutans</name>
    <dbReference type="NCBI Taxonomy" id="2908004"/>
    <lineage>
        <taxon>Bacteria</taxon>
        <taxon>Pseudomonadati</taxon>
        <taxon>Bacteroidota</taxon>
        <taxon>Chitinophagia</taxon>
        <taxon>Chitinophagales</taxon>
        <taxon>Chitinophagaceae</taxon>
        <taxon>Terrimonas</taxon>
    </lineage>
</organism>
<protein>
    <recommendedName>
        <fullName evidence="4">D-alanine--D-alanine ligase</fullName>
    </recommendedName>
</protein>
<keyword evidence="1" id="KW-0472">Membrane</keyword>
<gene>
    <name evidence="2" type="ORF">LZZ85_24775</name>
</gene>
<name>A0ABS9KZ88_9BACT</name>
<proteinExistence type="predicted"/>
<reference evidence="2" key="1">
    <citation type="submission" date="2022-01" db="EMBL/GenBank/DDBJ databases">
        <authorList>
            <person name="Jo J.-H."/>
            <person name="Im W.-T."/>
        </authorList>
    </citation>
    <scope>NUCLEOTIDE SEQUENCE</scope>
    <source>
        <strain evidence="2">NA20</strain>
    </source>
</reference>
<feature type="transmembrane region" description="Helical" evidence="1">
    <location>
        <begin position="16"/>
        <end position="34"/>
    </location>
</feature>
<keyword evidence="3" id="KW-1185">Reference proteome</keyword>
<evidence type="ECO:0008006" key="4">
    <source>
        <dbReference type="Google" id="ProtNLM"/>
    </source>
</evidence>
<evidence type="ECO:0000256" key="1">
    <source>
        <dbReference type="SAM" id="Phobius"/>
    </source>
</evidence>
<comment type="caution">
    <text evidence="2">The sequence shown here is derived from an EMBL/GenBank/DDBJ whole genome shotgun (WGS) entry which is preliminary data.</text>
</comment>
<dbReference type="Proteomes" id="UP001165367">
    <property type="component" value="Unassembled WGS sequence"/>
</dbReference>
<evidence type="ECO:0000313" key="3">
    <source>
        <dbReference type="Proteomes" id="UP001165367"/>
    </source>
</evidence>
<evidence type="ECO:0000313" key="2">
    <source>
        <dbReference type="EMBL" id="MCG2617537.1"/>
    </source>
</evidence>
<keyword evidence="1" id="KW-0812">Transmembrane</keyword>
<accession>A0ABS9KZ88</accession>
<dbReference type="SUPFAM" id="SSF56059">
    <property type="entry name" value="Glutathione synthetase ATP-binding domain-like"/>
    <property type="match status" value="1"/>
</dbReference>
<sequence length="347" mass="41411">MRIKKFFEKLFNWELWPFYALYAPIGPVWLWYCLRSRSMWFFSSSNPTITFGGFEGEGKKEMYDQLPPHLVPRTIYILHDLPFTEVKKKIADAGFTFPFIVKPDVGMKGILFRKIENEEQLIKYHDRIPVEYIVQDMITYPVEVSVFYFRYPDQEKGVVSGFIEKELLQVHGDGESSLRTLIENHPRARFRMEEMEHRHGHRFQRIIPRGETFYLSYAGNHNRGAHFINLKNEINESLRNVFDELSHYNGKFYYGRYDIKTASIEDLKAGKNFQIIEFNGCGAEPNHIYDCGMNVWQAYAEILRHWKALYRISRYNHRNGTPYWSFKRGSAFLKQARKHFKMLEKYD</sequence>
<dbReference type="RefSeq" id="WP_237876313.1">
    <property type="nucleotide sequence ID" value="NZ_JAKLTR010000022.1"/>
</dbReference>
<keyword evidence="1" id="KW-1133">Transmembrane helix</keyword>